<sequence>HKDVVKFLTETCKVDPFVQDRWGNIPVDDAKQFGHEEVMKMLIEYQQDWKQQERQGGEAEHPQKLDTIEGMV</sequence>
<dbReference type="SUPFAM" id="SSF48403">
    <property type="entry name" value="Ankyrin repeat"/>
    <property type="match status" value="1"/>
</dbReference>
<dbReference type="Proteomes" id="UP001444071">
    <property type="component" value="Unassembled WGS sequence"/>
</dbReference>
<feature type="non-terminal residue" evidence="2">
    <location>
        <position position="1"/>
    </location>
</feature>
<feature type="region of interest" description="Disordered" evidence="1">
    <location>
        <begin position="52"/>
        <end position="72"/>
    </location>
</feature>
<dbReference type="InterPro" id="IPR036770">
    <property type="entry name" value="Ankyrin_rpt-contain_sf"/>
</dbReference>
<name>A0ABV0X370_9TELE</name>
<reference evidence="2 3" key="1">
    <citation type="submission" date="2021-06" db="EMBL/GenBank/DDBJ databases">
        <authorList>
            <person name="Palmer J.M."/>
        </authorList>
    </citation>
    <scope>NUCLEOTIDE SEQUENCE [LARGE SCALE GENOMIC DNA]</scope>
    <source>
        <strain evidence="2 3">XR_2019</strain>
        <tissue evidence="2">Muscle</tissue>
    </source>
</reference>
<evidence type="ECO:0000313" key="3">
    <source>
        <dbReference type="Proteomes" id="UP001444071"/>
    </source>
</evidence>
<accession>A0ABV0X370</accession>
<dbReference type="EMBL" id="JAHRIM010082694">
    <property type="protein sequence ID" value="MEQ2275757.1"/>
    <property type="molecule type" value="Genomic_DNA"/>
</dbReference>
<evidence type="ECO:0000256" key="1">
    <source>
        <dbReference type="SAM" id="MobiDB-lite"/>
    </source>
</evidence>
<organism evidence="2 3">
    <name type="scientific">Xenotaenia resolanae</name>
    <dbReference type="NCBI Taxonomy" id="208358"/>
    <lineage>
        <taxon>Eukaryota</taxon>
        <taxon>Metazoa</taxon>
        <taxon>Chordata</taxon>
        <taxon>Craniata</taxon>
        <taxon>Vertebrata</taxon>
        <taxon>Euteleostomi</taxon>
        <taxon>Actinopterygii</taxon>
        <taxon>Neopterygii</taxon>
        <taxon>Teleostei</taxon>
        <taxon>Neoteleostei</taxon>
        <taxon>Acanthomorphata</taxon>
        <taxon>Ovalentaria</taxon>
        <taxon>Atherinomorphae</taxon>
        <taxon>Cyprinodontiformes</taxon>
        <taxon>Goodeidae</taxon>
        <taxon>Xenotaenia</taxon>
    </lineage>
</organism>
<proteinExistence type="predicted"/>
<comment type="caution">
    <text evidence="2">The sequence shown here is derived from an EMBL/GenBank/DDBJ whole genome shotgun (WGS) entry which is preliminary data.</text>
</comment>
<evidence type="ECO:0000313" key="2">
    <source>
        <dbReference type="EMBL" id="MEQ2275757.1"/>
    </source>
</evidence>
<keyword evidence="3" id="KW-1185">Reference proteome</keyword>
<protein>
    <submittedName>
        <fullName evidence="2">Uncharacterized protein</fullName>
    </submittedName>
</protein>
<gene>
    <name evidence="2" type="ORF">XENORESO_008231</name>
</gene>
<dbReference type="Gene3D" id="1.25.40.20">
    <property type="entry name" value="Ankyrin repeat-containing domain"/>
    <property type="match status" value="1"/>
</dbReference>